<feature type="domain" description="Membrane transport protein MMPL" evidence="6">
    <location>
        <begin position="11"/>
        <end position="56"/>
    </location>
</feature>
<evidence type="ECO:0000256" key="2">
    <source>
        <dbReference type="ARBA" id="ARBA00022692"/>
    </source>
</evidence>
<dbReference type="Pfam" id="PF03176">
    <property type="entry name" value="MMPL"/>
    <property type="match status" value="1"/>
</dbReference>
<dbReference type="Proteomes" id="UP001212803">
    <property type="component" value="Chromosome"/>
</dbReference>
<evidence type="ECO:0000256" key="5">
    <source>
        <dbReference type="SAM" id="Phobius"/>
    </source>
</evidence>
<dbReference type="InterPro" id="IPR004869">
    <property type="entry name" value="MMPL_dom"/>
</dbReference>
<keyword evidence="8" id="KW-1185">Reference proteome</keyword>
<keyword evidence="2 5" id="KW-0812">Transmembrane</keyword>
<proteinExistence type="predicted"/>
<evidence type="ECO:0000259" key="6">
    <source>
        <dbReference type="Pfam" id="PF03176"/>
    </source>
</evidence>
<dbReference type="EMBL" id="CP115149">
    <property type="protein sequence ID" value="WBL37547.1"/>
    <property type="molecule type" value="Genomic_DNA"/>
</dbReference>
<dbReference type="RefSeq" id="WP_270058061.1">
    <property type="nucleotide sequence ID" value="NZ_CP115149.1"/>
</dbReference>
<accession>A0ABY7MBF3</accession>
<protein>
    <submittedName>
        <fullName evidence="7">MMPL family transporter</fullName>
    </submittedName>
</protein>
<evidence type="ECO:0000313" key="8">
    <source>
        <dbReference type="Proteomes" id="UP001212803"/>
    </source>
</evidence>
<reference evidence="7 8" key="1">
    <citation type="journal article" date="2023" name="ISME J.">
        <title>Thermophilic Dehalococcoidia with unusual traits shed light on an unexpected past.</title>
        <authorList>
            <person name="Palmer M."/>
            <person name="Covington J.K."/>
            <person name="Zhou E.M."/>
            <person name="Thomas S.C."/>
            <person name="Habib N."/>
            <person name="Seymour C.O."/>
            <person name="Lai D."/>
            <person name="Johnston J."/>
            <person name="Hashimi A."/>
            <person name="Jiao J.Y."/>
            <person name="Muok A.R."/>
            <person name="Liu L."/>
            <person name="Xian W.D."/>
            <person name="Zhi X.Y."/>
            <person name="Li M.M."/>
            <person name="Silva L.P."/>
            <person name="Bowen B.P."/>
            <person name="Louie K."/>
            <person name="Briegel A."/>
            <person name="Pett-Ridge J."/>
            <person name="Weber P.K."/>
            <person name="Tocheva E.I."/>
            <person name="Woyke T."/>
            <person name="Northen T.R."/>
            <person name="Mayali X."/>
            <person name="Li W.J."/>
            <person name="Hedlund B.P."/>
        </authorList>
    </citation>
    <scope>NUCLEOTIDE SEQUENCE [LARGE SCALE GENOMIC DNA]</scope>
    <source>
        <strain evidence="7 8">YIM 72310</strain>
    </source>
</reference>
<keyword evidence="4 5" id="KW-0472">Membrane</keyword>
<keyword evidence="3 5" id="KW-1133">Transmembrane helix</keyword>
<feature type="transmembrane region" description="Helical" evidence="5">
    <location>
        <begin position="30"/>
        <end position="52"/>
    </location>
</feature>
<evidence type="ECO:0000256" key="1">
    <source>
        <dbReference type="ARBA" id="ARBA00004141"/>
    </source>
</evidence>
<comment type="subcellular location">
    <subcellularLocation>
        <location evidence="1">Membrane</location>
        <topology evidence="1">Multi-pass membrane protein</topology>
    </subcellularLocation>
</comment>
<feature type="transmembrane region" description="Helical" evidence="5">
    <location>
        <begin position="7"/>
        <end position="24"/>
    </location>
</feature>
<organism evidence="7 8">
    <name type="scientific">Tepidiforma flava</name>
    <dbReference type="NCBI Taxonomy" id="3004094"/>
    <lineage>
        <taxon>Bacteria</taxon>
        <taxon>Bacillati</taxon>
        <taxon>Chloroflexota</taxon>
        <taxon>Tepidiformia</taxon>
        <taxon>Tepidiformales</taxon>
        <taxon>Tepidiformaceae</taxon>
        <taxon>Tepidiforma</taxon>
    </lineage>
</organism>
<evidence type="ECO:0000313" key="7">
    <source>
        <dbReference type="EMBL" id="WBL37547.1"/>
    </source>
</evidence>
<dbReference type="SUPFAM" id="SSF82866">
    <property type="entry name" value="Multidrug efflux transporter AcrB transmembrane domain"/>
    <property type="match status" value="1"/>
</dbReference>
<evidence type="ECO:0000256" key="4">
    <source>
        <dbReference type="ARBA" id="ARBA00023136"/>
    </source>
</evidence>
<sequence>MFAGRWWWRSAFLGLFVMGLPFVATLATAGAVVVLVAVAIAVSLTPALLAVFGKRVDRRCGCPSCTSRRASTRGARGSG</sequence>
<name>A0ABY7MBF3_9CHLR</name>
<gene>
    <name evidence="7" type="ORF">O0235_10570</name>
</gene>
<evidence type="ECO:0000256" key="3">
    <source>
        <dbReference type="ARBA" id="ARBA00022989"/>
    </source>
</evidence>